<dbReference type="Proteomes" id="UP000603369">
    <property type="component" value="Unassembled WGS sequence"/>
</dbReference>
<gene>
    <name evidence="5" type="ORF">JDP02_04705</name>
</gene>
<evidence type="ECO:0000313" key="6">
    <source>
        <dbReference type="Proteomes" id="UP000603369"/>
    </source>
</evidence>
<evidence type="ECO:0000259" key="4">
    <source>
        <dbReference type="Pfam" id="PF03816"/>
    </source>
</evidence>
<dbReference type="NCBIfam" id="TIGR00350">
    <property type="entry name" value="lytR_cpsA_psr"/>
    <property type="match status" value="1"/>
</dbReference>
<keyword evidence="3" id="KW-0472">Membrane</keyword>
<dbReference type="Pfam" id="PF03816">
    <property type="entry name" value="LytR_cpsA_psr"/>
    <property type="match status" value="1"/>
</dbReference>
<dbReference type="PANTHER" id="PTHR33392:SF6">
    <property type="entry name" value="POLYISOPRENYL-TEICHOIC ACID--PEPTIDOGLYCAN TEICHOIC ACID TRANSFERASE TAGU"/>
    <property type="match status" value="1"/>
</dbReference>
<protein>
    <submittedName>
        <fullName evidence="5">LCP family protein</fullName>
    </submittedName>
</protein>
<feature type="compositionally biased region" description="Low complexity" evidence="2">
    <location>
        <begin position="80"/>
        <end position="92"/>
    </location>
</feature>
<feature type="region of interest" description="Disordered" evidence="2">
    <location>
        <begin position="1"/>
        <end position="116"/>
    </location>
</feature>
<feature type="compositionally biased region" description="Low complexity" evidence="2">
    <location>
        <begin position="56"/>
        <end position="70"/>
    </location>
</feature>
<feature type="compositionally biased region" description="Basic and acidic residues" evidence="2">
    <location>
        <begin position="1"/>
        <end position="17"/>
    </location>
</feature>
<feature type="domain" description="Cell envelope-related transcriptional attenuator" evidence="4">
    <location>
        <begin position="194"/>
        <end position="336"/>
    </location>
</feature>
<comment type="caution">
    <text evidence="5">The sequence shown here is derived from an EMBL/GenBank/DDBJ whole genome shotgun (WGS) entry which is preliminary data.</text>
</comment>
<dbReference type="InterPro" id="IPR050922">
    <property type="entry name" value="LytR/CpsA/Psr_CW_biosynth"/>
</dbReference>
<sequence>MTESGRDPHREARRAGDDSPTEFVLGADGRPLKDRYGRPIRRRSSARPAPRRVEPEQQTFRPPQPEQQEQPPRRTPPSTPSRYPSQYRAQQRPPRRTAPRPAPRQRPHSRRKKVNPAKRALGCVGLALVVLLVFNLVFMFWADARLTRVEALPEEQVSNTAGTNWLLVGSDSRQGLSEEQQAELGTGGDVGEGRTDTIMLLHIPRTGKAKLVSIPRDSYVEVPGFGMDKINAAFTYGGPQLLAQTVEGTTGLRIDHYAEIGMGGLANVVDSVGGVDVCVKEPINDPLAGIDLQDGCQKLKGRDALGYVRTRATAMGDLDRVQRQREFFSALLDKVASPATLINPFRAFSLVNHTASSFIVGEGDHVWHLARVALAMGSGVETETVPIGGFQDTEVGNVVLWDDEAASGLWDSLK</sequence>
<feature type="transmembrane region" description="Helical" evidence="3">
    <location>
        <begin position="120"/>
        <end position="142"/>
    </location>
</feature>
<keyword evidence="3" id="KW-0812">Transmembrane</keyword>
<dbReference type="PANTHER" id="PTHR33392">
    <property type="entry name" value="POLYISOPRENYL-TEICHOIC ACID--PEPTIDOGLYCAN TEICHOIC ACID TRANSFERASE TAGU"/>
    <property type="match status" value="1"/>
</dbReference>
<dbReference type="RefSeq" id="WP_200435630.1">
    <property type="nucleotide sequence ID" value="NZ_JAEHFL010000005.1"/>
</dbReference>
<dbReference type="EMBL" id="JAEHFL010000005">
    <property type="protein sequence ID" value="MBK3427818.1"/>
    <property type="molecule type" value="Genomic_DNA"/>
</dbReference>
<dbReference type="InterPro" id="IPR004474">
    <property type="entry name" value="LytR_CpsA_psr"/>
</dbReference>
<feature type="compositionally biased region" description="Basic residues" evidence="2">
    <location>
        <begin position="93"/>
        <end position="116"/>
    </location>
</feature>
<comment type="similarity">
    <text evidence="1">Belongs to the LytR/CpsA/Psr (LCP) family.</text>
</comment>
<dbReference type="Gene3D" id="3.40.630.190">
    <property type="entry name" value="LCP protein"/>
    <property type="match status" value="1"/>
</dbReference>
<keyword evidence="6" id="KW-1185">Reference proteome</keyword>
<organism evidence="5 6">
    <name type="scientific">Corynebacterium tuberculostearicum</name>
    <dbReference type="NCBI Taxonomy" id="38304"/>
    <lineage>
        <taxon>Bacteria</taxon>
        <taxon>Bacillati</taxon>
        <taxon>Actinomycetota</taxon>
        <taxon>Actinomycetes</taxon>
        <taxon>Mycobacteriales</taxon>
        <taxon>Corynebacteriaceae</taxon>
        <taxon>Corynebacterium</taxon>
    </lineage>
</organism>
<accession>A0A8I1I1Q7</accession>
<proteinExistence type="inferred from homology"/>
<reference evidence="5 6" key="1">
    <citation type="submission" date="2020-12" db="EMBL/GenBank/DDBJ databases">
        <title>Draft genome sequence of the commensal strain Corynebacterium tuberculostearicum MFP09/CIP 102622 isolated from human skin.</title>
        <authorList>
            <person name="Boukerb A.M."/>
            <person name="Janvier X."/>
            <person name="Feuilloley M.G.J."/>
            <person name="Groboillot A."/>
        </authorList>
    </citation>
    <scope>NUCLEOTIDE SEQUENCE [LARGE SCALE GENOMIC DNA]</scope>
    <source>
        <strain evidence="5 6">CIP 102622</strain>
    </source>
</reference>
<evidence type="ECO:0000256" key="3">
    <source>
        <dbReference type="SAM" id="Phobius"/>
    </source>
</evidence>
<evidence type="ECO:0000313" key="5">
    <source>
        <dbReference type="EMBL" id="MBK3427818.1"/>
    </source>
</evidence>
<keyword evidence="3" id="KW-1133">Transmembrane helix</keyword>
<evidence type="ECO:0000256" key="2">
    <source>
        <dbReference type="SAM" id="MobiDB-lite"/>
    </source>
</evidence>
<dbReference type="AlphaFoldDB" id="A0A8I1I1Q7"/>
<name>A0A8I1I1Q7_9CORY</name>
<evidence type="ECO:0000256" key="1">
    <source>
        <dbReference type="ARBA" id="ARBA00006068"/>
    </source>
</evidence>